<dbReference type="GO" id="GO:0005524">
    <property type="term" value="F:ATP binding"/>
    <property type="evidence" value="ECO:0007669"/>
    <property type="project" value="UniProtKB-KW"/>
</dbReference>
<name>A0A239JL99_9BACT</name>
<dbReference type="CDD" id="cd01991">
    <property type="entry name" value="Asn_synthase_B_C"/>
    <property type="match status" value="1"/>
</dbReference>
<evidence type="ECO:0000313" key="10">
    <source>
        <dbReference type="EMBL" id="SNT06178.1"/>
    </source>
</evidence>
<evidence type="ECO:0000256" key="6">
    <source>
        <dbReference type="ARBA" id="ARBA00022962"/>
    </source>
</evidence>
<comment type="pathway">
    <text evidence="1">Amino-acid biosynthesis; L-asparagine biosynthesis; L-asparagine from L-aspartate (L-Gln route): step 1/1.</text>
</comment>
<feature type="binding site" evidence="8">
    <location>
        <position position="58"/>
    </location>
    <ligand>
        <name>L-glutamine</name>
        <dbReference type="ChEBI" id="CHEBI:58359"/>
    </ligand>
</feature>
<dbReference type="GO" id="GO:0005829">
    <property type="term" value="C:cytosol"/>
    <property type="evidence" value="ECO:0007669"/>
    <property type="project" value="TreeGrafter"/>
</dbReference>
<dbReference type="InterPro" id="IPR014729">
    <property type="entry name" value="Rossmann-like_a/b/a_fold"/>
</dbReference>
<dbReference type="GO" id="GO:0006529">
    <property type="term" value="P:asparagine biosynthetic process"/>
    <property type="evidence" value="ECO:0007669"/>
    <property type="project" value="InterPro"/>
</dbReference>
<keyword evidence="4 8" id="KW-0547">Nucleotide-binding</keyword>
<protein>
    <recommendedName>
        <fullName evidence="3">asparagine synthase (glutamine-hydrolyzing)</fullName>
        <ecNumber evidence="3">6.3.5.4</ecNumber>
    </recommendedName>
</protein>
<dbReference type="Pfam" id="PF13537">
    <property type="entry name" value="GATase_7"/>
    <property type="match status" value="1"/>
</dbReference>
<evidence type="ECO:0000256" key="3">
    <source>
        <dbReference type="ARBA" id="ARBA00012737"/>
    </source>
</evidence>
<dbReference type="AlphaFoldDB" id="A0A239JL99"/>
<evidence type="ECO:0000256" key="4">
    <source>
        <dbReference type="ARBA" id="ARBA00022741"/>
    </source>
</evidence>
<dbReference type="InterPro" id="IPR006426">
    <property type="entry name" value="Asn_synth_AEB"/>
</dbReference>
<comment type="similarity">
    <text evidence="2">Belongs to the asparagine synthetase family.</text>
</comment>
<proteinExistence type="inferred from homology"/>
<dbReference type="SUPFAM" id="SSF56235">
    <property type="entry name" value="N-terminal nucleophile aminohydrolases (Ntn hydrolases)"/>
    <property type="match status" value="1"/>
</dbReference>
<organism evidence="10 11">
    <name type="scientific">Pontibacter ummariensis</name>
    <dbReference type="NCBI Taxonomy" id="1610492"/>
    <lineage>
        <taxon>Bacteria</taxon>
        <taxon>Pseudomonadati</taxon>
        <taxon>Bacteroidota</taxon>
        <taxon>Cytophagia</taxon>
        <taxon>Cytophagales</taxon>
        <taxon>Hymenobacteraceae</taxon>
        <taxon>Pontibacter</taxon>
    </lineage>
</organism>
<feature type="binding site" evidence="8">
    <location>
        <position position="247"/>
    </location>
    <ligand>
        <name>ATP</name>
        <dbReference type="ChEBI" id="CHEBI:30616"/>
    </ligand>
</feature>
<evidence type="ECO:0000256" key="5">
    <source>
        <dbReference type="ARBA" id="ARBA00022840"/>
    </source>
</evidence>
<dbReference type="PANTHER" id="PTHR43284">
    <property type="entry name" value="ASPARAGINE SYNTHETASE (GLUTAMINE-HYDROLYZING)"/>
    <property type="match status" value="1"/>
</dbReference>
<evidence type="ECO:0000256" key="7">
    <source>
        <dbReference type="ARBA" id="ARBA00048741"/>
    </source>
</evidence>
<reference evidence="11" key="1">
    <citation type="submission" date="2017-06" db="EMBL/GenBank/DDBJ databases">
        <authorList>
            <person name="Varghese N."/>
            <person name="Submissions S."/>
        </authorList>
    </citation>
    <scope>NUCLEOTIDE SEQUENCE [LARGE SCALE GENOMIC DNA]</scope>
    <source>
        <strain evidence="11">NKM1</strain>
    </source>
</reference>
<keyword evidence="11" id="KW-1185">Reference proteome</keyword>
<dbReference type="InterPro" id="IPR017932">
    <property type="entry name" value="GATase_2_dom"/>
</dbReference>
<sequence>MHIGHNRLKIIDRSDEANQPFRSEDGRYLLAYNGEVYNYKEIRRQLQARGHSLKTASDTEVVLHLLILEGANGLQQLDGMFALAFYDTATHQLLLARDRFGIKPLYYADTDQSFVVSSEIKGILASGLVPKELNQTQLECYLQYRHALKPQTFYKGIAELEEGHYLLWQNNSLTTTPYCSVSAPQQEEVVPTGQLISKTKELLCESVQRHLVADVPIGLFLSGGVDSTLLLALLHEAGHTQFPAFSIALKPSEGSFGTQDTYYARLAAERYKASFTPFEIDENILAGTDALVRGLDQPIADGTALVTSYLAGAVKPHVKVVLSGAGADELFGGYNRHWAFYQYLRHQNKALALRGVLRLAKPLLVTGFDHPLRNTFRLLNKLPDKIHPNPYNTFLQFTEMDSALQQLLKERSGRPKSVNQEKDWLKWCLQHDLHQYLISDVLSMTDQTSMQHSLEVRTPYLSNGLHQYLQGMAGGTLFRQGQKWVLKEVLAAQGGKEFTNRPKEGFGMPLGKWLRDPKNSWLFQELRDSKAILFEFLNYTQTQQLLHLHLNGRHDYSTEVWALLVLAKWLQFNFAS</sequence>
<dbReference type="PANTHER" id="PTHR43284:SF1">
    <property type="entry name" value="ASPARAGINE SYNTHETASE"/>
    <property type="match status" value="1"/>
</dbReference>
<evidence type="ECO:0000256" key="8">
    <source>
        <dbReference type="PIRSR" id="PIRSR001589-2"/>
    </source>
</evidence>
<accession>A0A239JL99</accession>
<dbReference type="GO" id="GO:0004066">
    <property type="term" value="F:asparagine synthase (glutamine-hydrolyzing) activity"/>
    <property type="evidence" value="ECO:0007669"/>
    <property type="project" value="UniProtKB-EC"/>
</dbReference>
<keyword evidence="5 8" id="KW-0067">ATP-binding</keyword>
<dbReference type="EMBL" id="FZOQ01000022">
    <property type="protein sequence ID" value="SNT06178.1"/>
    <property type="molecule type" value="Genomic_DNA"/>
</dbReference>
<dbReference type="Gene3D" id="3.40.50.620">
    <property type="entry name" value="HUPs"/>
    <property type="match status" value="1"/>
</dbReference>
<dbReference type="PROSITE" id="PS51278">
    <property type="entry name" value="GATASE_TYPE_2"/>
    <property type="match status" value="1"/>
</dbReference>
<feature type="domain" description="Glutamine amidotransferase type-2" evidence="9">
    <location>
        <begin position="1"/>
        <end position="171"/>
    </location>
</feature>
<keyword evidence="6" id="KW-0315">Glutamine amidotransferase</keyword>
<dbReference type="InterPro" id="IPR033738">
    <property type="entry name" value="AsnB_N"/>
</dbReference>
<dbReference type="InterPro" id="IPR051786">
    <property type="entry name" value="ASN_synthetase/amidase"/>
</dbReference>
<dbReference type="Gene3D" id="3.60.20.10">
    <property type="entry name" value="Glutamine Phosphoribosylpyrophosphate, subunit 1, domain 1"/>
    <property type="match status" value="1"/>
</dbReference>
<dbReference type="PIRSF" id="PIRSF001589">
    <property type="entry name" value="Asn_synthetase_glu-h"/>
    <property type="match status" value="1"/>
</dbReference>
<gene>
    <name evidence="10" type="ORF">SAMN06296052_12246</name>
</gene>
<comment type="catalytic activity">
    <reaction evidence="7">
        <text>L-aspartate + L-glutamine + ATP + H2O = L-asparagine + L-glutamate + AMP + diphosphate + H(+)</text>
        <dbReference type="Rhea" id="RHEA:12228"/>
        <dbReference type="ChEBI" id="CHEBI:15377"/>
        <dbReference type="ChEBI" id="CHEBI:15378"/>
        <dbReference type="ChEBI" id="CHEBI:29985"/>
        <dbReference type="ChEBI" id="CHEBI:29991"/>
        <dbReference type="ChEBI" id="CHEBI:30616"/>
        <dbReference type="ChEBI" id="CHEBI:33019"/>
        <dbReference type="ChEBI" id="CHEBI:58048"/>
        <dbReference type="ChEBI" id="CHEBI:58359"/>
        <dbReference type="ChEBI" id="CHEBI:456215"/>
        <dbReference type="EC" id="6.3.5.4"/>
    </reaction>
</comment>
<evidence type="ECO:0000313" key="11">
    <source>
        <dbReference type="Proteomes" id="UP000198432"/>
    </source>
</evidence>
<evidence type="ECO:0000256" key="1">
    <source>
        <dbReference type="ARBA" id="ARBA00005187"/>
    </source>
</evidence>
<evidence type="ECO:0000259" key="9">
    <source>
        <dbReference type="PROSITE" id="PS51278"/>
    </source>
</evidence>
<dbReference type="CDD" id="cd00712">
    <property type="entry name" value="AsnB"/>
    <property type="match status" value="1"/>
</dbReference>
<dbReference type="Proteomes" id="UP000198432">
    <property type="component" value="Unassembled WGS sequence"/>
</dbReference>
<dbReference type="InterPro" id="IPR001962">
    <property type="entry name" value="Asn_synthase"/>
</dbReference>
<feature type="binding site" evidence="8">
    <location>
        <begin position="323"/>
        <end position="324"/>
    </location>
    <ligand>
        <name>ATP</name>
        <dbReference type="ChEBI" id="CHEBI:30616"/>
    </ligand>
</feature>
<dbReference type="Pfam" id="PF00733">
    <property type="entry name" value="Asn_synthase"/>
    <property type="match status" value="1"/>
</dbReference>
<evidence type="ECO:0000256" key="2">
    <source>
        <dbReference type="ARBA" id="ARBA00005752"/>
    </source>
</evidence>
<dbReference type="EC" id="6.3.5.4" evidence="3"/>
<dbReference type="InterPro" id="IPR029055">
    <property type="entry name" value="Ntn_hydrolases_N"/>
</dbReference>
<dbReference type="NCBIfam" id="TIGR01536">
    <property type="entry name" value="asn_synth_AEB"/>
    <property type="match status" value="1"/>
</dbReference>
<dbReference type="SUPFAM" id="SSF52402">
    <property type="entry name" value="Adenine nucleotide alpha hydrolases-like"/>
    <property type="match status" value="1"/>
</dbReference>